<evidence type="ECO:0000256" key="9">
    <source>
        <dbReference type="ARBA" id="ARBA00066829"/>
    </source>
</evidence>
<dbReference type="SUPFAM" id="SSF51735">
    <property type="entry name" value="NAD(P)-binding Rossmann-fold domains"/>
    <property type="match status" value="1"/>
</dbReference>
<keyword evidence="14" id="KW-1185">Reference proteome</keyword>
<comment type="catalytic activity">
    <reaction evidence="7">
        <text>D-mannitol + NAD(+) = D-mannose + NADH + H(+)</text>
        <dbReference type="Rhea" id="RHEA:15029"/>
        <dbReference type="ChEBI" id="CHEBI:4208"/>
        <dbReference type="ChEBI" id="CHEBI:15378"/>
        <dbReference type="ChEBI" id="CHEBI:16899"/>
        <dbReference type="ChEBI" id="CHEBI:57540"/>
        <dbReference type="ChEBI" id="CHEBI:57945"/>
        <dbReference type="EC" id="1.1.1.255"/>
    </reaction>
</comment>
<feature type="domain" description="Enoyl reductase (ER)" evidence="12">
    <location>
        <begin position="23"/>
        <end position="351"/>
    </location>
</feature>
<evidence type="ECO:0000313" key="13">
    <source>
        <dbReference type="EnsemblPlants" id="cds.evm.model.08.577"/>
    </source>
</evidence>
<evidence type="ECO:0000256" key="2">
    <source>
        <dbReference type="ARBA" id="ARBA00008072"/>
    </source>
</evidence>
<dbReference type="OMA" id="HARMEIS"/>
<dbReference type="InterPro" id="IPR013154">
    <property type="entry name" value="ADH-like_N"/>
</dbReference>
<evidence type="ECO:0000256" key="3">
    <source>
        <dbReference type="ARBA" id="ARBA00022723"/>
    </source>
</evidence>
<reference evidence="13" key="2">
    <citation type="submission" date="2021-03" db="UniProtKB">
        <authorList>
            <consortium name="EnsemblPlants"/>
        </authorList>
    </citation>
    <scope>IDENTIFICATION</scope>
</reference>
<dbReference type="EnsemblPlants" id="evm.model.08.577">
    <property type="protein sequence ID" value="cds.evm.model.08.577"/>
    <property type="gene ID" value="evm.TU.08.577"/>
</dbReference>
<evidence type="ECO:0000259" key="12">
    <source>
        <dbReference type="SMART" id="SM00829"/>
    </source>
</evidence>
<dbReference type="Gene3D" id="3.90.180.10">
    <property type="entry name" value="Medium-chain alcohol dehydrogenases, catalytic domain"/>
    <property type="match status" value="1"/>
</dbReference>
<dbReference type="PANTHER" id="PTHR42683">
    <property type="entry name" value="ALDEHYDE REDUCTASE"/>
    <property type="match status" value="1"/>
</dbReference>
<evidence type="ECO:0000256" key="1">
    <source>
        <dbReference type="ARBA" id="ARBA00001947"/>
    </source>
</evidence>
<evidence type="ECO:0000256" key="8">
    <source>
        <dbReference type="ARBA" id="ARBA00056693"/>
    </source>
</evidence>
<dbReference type="EC" id="1.1.1.255" evidence="9"/>
<keyword evidence="3 10" id="KW-0479">Metal-binding</keyword>
<comment type="cofactor">
    <cofactor evidence="1 10">
        <name>Zn(2+)</name>
        <dbReference type="ChEBI" id="CHEBI:29105"/>
    </cofactor>
</comment>
<name>A0A803QBP7_CANSA</name>
<accession>A0A803QBP7</accession>
<dbReference type="FunFam" id="3.90.180.10:FF:000100">
    <property type="entry name" value="Putative cinnamyl alcohol dehydrogenase 6"/>
    <property type="match status" value="1"/>
</dbReference>
<dbReference type="CDD" id="cd05283">
    <property type="entry name" value="CAD1"/>
    <property type="match status" value="1"/>
</dbReference>
<dbReference type="InterPro" id="IPR002328">
    <property type="entry name" value="ADH_Zn_CS"/>
</dbReference>
<evidence type="ECO:0000313" key="14">
    <source>
        <dbReference type="Proteomes" id="UP000596661"/>
    </source>
</evidence>
<sequence>MTKSYEEEHAKEAFGWAARDSSGVLSPFHFSRRENGEKDVTFKVLYCGICHSDLHMVKNEWGNSTYPLVPGHEIVGVVTEVGSKVEKYKVGDKVGVGCMVGSCRSCDSCANDLENYCPNMILTYASKYYDGTTTYGGYSNVMVADEHFIVRIPDTLPLDAAAPLLCAGITVYSPLKYFGLDKPGLHVGIVGLGGLGHVAVKFAKALGAKVTVISTSPNKRQEAIESLGADSFLVSRDQEQLQAAIGSMDGIIDTVSAVHPLLPLIGLLKPHGKLIMVGAPEKPLELPVFPLLMGRKIIGGSCIGGMKETQEMIDLAAKHNITAEIEVIPIDYVNKAMERLAKADVRYRFVIDDNRSVGREAFPGDVFYLHSRLLERAAKRSDQTGADQTEPCLSPFGSLQGKTKKRQLWADTSPRDLTLGHREACPLRLGPSFVTALFLSTLEFLVAFHAVLIGLNSSQGKPPGPSPSLRLNGSPRPCSKGKVISLNRAHFLSTGRVNSKVGNGMDESKLNSLACEKLMLEHRLMSHPFQVVGLQEDQKTDSRSPKVRKQVRLQYRVDLRKKRRNSRGQLLLDLATSGALRLHSSLLLLSTMAEVKLEFEFLF</sequence>
<proteinExistence type="inferred from homology"/>
<dbReference type="SUPFAM" id="SSF50129">
    <property type="entry name" value="GroES-like"/>
    <property type="match status" value="1"/>
</dbReference>
<evidence type="ECO:0000256" key="4">
    <source>
        <dbReference type="ARBA" id="ARBA00022833"/>
    </source>
</evidence>
<dbReference type="EMBL" id="UZAU01000686">
    <property type="status" value="NOT_ANNOTATED_CDS"/>
    <property type="molecule type" value="Genomic_DNA"/>
</dbReference>
<evidence type="ECO:0000256" key="6">
    <source>
        <dbReference type="ARBA" id="ARBA00023027"/>
    </source>
</evidence>
<dbReference type="InterPro" id="IPR013149">
    <property type="entry name" value="ADH-like_C"/>
</dbReference>
<protein>
    <recommendedName>
        <fullName evidence="9">mannitol dehydrogenase</fullName>
        <ecNumber evidence="9">1.1.1.255</ecNumber>
    </recommendedName>
</protein>
<dbReference type="Gene3D" id="3.40.50.720">
    <property type="entry name" value="NAD(P)-binding Rossmann-like Domain"/>
    <property type="match status" value="1"/>
</dbReference>
<dbReference type="Gene3D" id="3.40.50.12240">
    <property type="match status" value="1"/>
</dbReference>
<evidence type="ECO:0000256" key="5">
    <source>
        <dbReference type="ARBA" id="ARBA00023002"/>
    </source>
</evidence>
<dbReference type="FunFam" id="3.90.180.10:FF:000126">
    <property type="entry name" value="Uncharacterized protein"/>
    <property type="match status" value="1"/>
</dbReference>
<feature type="region of interest" description="Disordered" evidence="11">
    <location>
        <begin position="458"/>
        <end position="477"/>
    </location>
</feature>
<dbReference type="PROSITE" id="PS00059">
    <property type="entry name" value="ADH_ZINC"/>
    <property type="match status" value="1"/>
</dbReference>
<dbReference type="Pfam" id="PF08240">
    <property type="entry name" value="ADH_N"/>
    <property type="match status" value="1"/>
</dbReference>
<dbReference type="GO" id="GO:0046029">
    <property type="term" value="F:mannitol dehydrogenase activity"/>
    <property type="evidence" value="ECO:0007669"/>
    <property type="project" value="UniProtKB-EC"/>
</dbReference>
<dbReference type="FunFam" id="3.40.50.720:FF:000022">
    <property type="entry name" value="Cinnamyl alcohol dehydrogenase"/>
    <property type="match status" value="1"/>
</dbReference>
<evidence type="ECO:0000256" key="11">
    <source>
        <dbReference type="SAM" id="MobiDB-lite"/>
    </source>
</evidence>
<dbReference type="Gramene" id="evm.model.08.577">
    <property type="protein sequence ID" value="cds.evm.model.08.577"/>
    <property type="gene ID" value="evm.TU.08.577"/>
</dbReference>
<dbReference type="Proteomes" id="UP000596661">
    <property type="component" value="Chromosome 8"/>
</dbReference>
<dbReference type="GO" id="GO:0008270">
    <property type="term" value="F:zinc ion binding"/>
    <property type="evidence" value="ECO:0007669"/>
    <property type="project" value="InterPro"/>
</dbReference>
<evidence type="ECO:0000256" key="7">
    <source>
        <dbReference type="ARBA" id="ARBA00051097"/>
    </source>
</evidence>
<comment type="similarity">
    <text evidence="2 10">Belongs to the zinc-containing alcohol dehydrogenase family.</text>
</comment>
<dbReference type="InterPro" id="IPR020843">
    <property type="entry name" value="ER"/>
</dbReference>
<dbReference type="AlphaFoldDB" id="A0A803QBP7"/>
<dbReference type="Pfam" id="PF00107">
    <property type="entry name" value="ADH_zinc_N"/>
    <property type="match status" value="1"/>
</dbReference>
<comment type="function">
    <text evidence="8">Oxidizes mannitol to mannose. Provides the initial step by which translocated mannitol is committed to central metabolism and, by regulating mannitol pool size, is important in regulating salt tolerance at the cellular level.</text>
</comment>
<dbReference type="GO" id="GO:0009809">
    <property type="term" value="P:lignin biosynthetic process"/>
    <property type="evidence" value="ECO:0007669"/>
    <property type="project" value="UniProtKB-ARBA"/>
</dbReference>
<keyword evidence="6" id="KW-0520">NAD</keyword>
<organism evidence="13 14">
    <name type="scientific">Cannabis sativa</name>
    <name type="common">Hemp</name>
    <name type="synonym">Marijuana</name>
    <dbReference type="NCBI Taxonomy" id="3483"/>
    <lineage>
        <taxon>Eukaryota</taxon>
        <taxon>Viridiplantae</taxon>
        <taxon>Streptophyta</taxon>
        <taxon>Embryophyta</taxon>
        <taxon>Tracheophyta</taxon>
        <taxon>Spermatophyta</taxon>
        <taxon>Magnoliopsida</taxon>
        <taxon>eudicotyledons</taxon>
        <taxon>Gunneridae</taxon>
        <taxon>Pentapetalae</taxon>
        <taxon>rosids</taxon>
        <taxon>fabids</taxon>
        <taxon>Rosales</taxon>
        <taxon>Cannabaceae</taxon>
        <taxon>Cannabis</taxon>
    </lineage>
</organism>
<dbReference type="InterPro" id="IPR011032">
    <property type="entry name" value="GroES-like_sf"/>
</dbReference>
<evidence type="ECO:0000256" key="10">
    <source>
        <dbReference type="RuleBase" id="RU361277"/>
    </source>
</evidence>
<dbReference type="SMART" id="SM00829">
    <property type="entry name" value="PKS_ER"/>
    <property type="match status" value="1"/>
</dbReference>
<dbReference type="InterPro" id="IPR036291">
    <property type="entry name" value="NAD(P)-bd_dom_sf"/>
</dbReference>
<keyword evidence="4 10" id="KW-0862">Zinc</keyword>
<reference evidence="13" key="1">
    <citation type="submission" date="2018-11" db="EMBL/GenBank/DDBJ databases">
        <authorList>
            <person name="Grassa J C."/>
        </authorList>
    </citation>
    <scope>NUCLEOTIDE SEQUENCE [LARGE SCALE GENOMIC DNA]</scope>
</reference>
<dbReference type="InterPro" id="IPR047109">
    <property type="entry name" value="CAD-like"/>
</dbReference>
<keyword evidence="5" id="KW-0560">Oxidoreductase</keyword>